<evidence type="ECO:0000259" key="6">
    <source>
        <dbReference type="PROSITE" id="PS50977"/>
    </source>
</evidence>
<dbReference type="InterPro" id="IPR041490">
    <property type="entry name" value="KstR2_TetR_C"/>
</dbReference>
<sequence>MSKREQEIIAAAAAIFKEKGYQAATTRDIAAAVGIQQATLYYYVKSKEELLYLVVREPIERLYMQVEAIMKAALPARVKIEQGIEVHLAAFDDNYPHMLVFVQELHNVVQALRDRLRHFPKRYQSLWEDILRQGVTAGELRPDLDITATALMILGMCNWMFRWYRKDGRLDAQTLAKQYATTILDGLTARPVL</sequence>
<reference evidence="7 8" key="1">
    <citation type="journal article" date="2014" name="Nature">
        <title>An environmental bacterial taxon with a large and distinct metabolic repertoire.</title>
        <authorList>
            <person name="Wilson M.C."/>
            <person name="Mori T."/>
            <person name="Ruckert C."/>
            <person name="Uria A.R."/>
            <person name="Helf M.J."/>
            <person name="Takada K."/>
            <person name="Gernert C."/>
            <person name="Steffens U.A."/>
            <person name="Heycke N."/>
            <person name="Schmitt S."/>
            <person name="Rinke C."/>
            <person name="Helfrich E.J."/>
            <person name="Brachmann A.O."/>
            <person name="Gurgui C."/>
            <person name="Wakimoto T."/>
            <person name="Kracht M."/>
            <person name="Crusemann M."/>
            <person name="Hentschel U."/>
            <person name="Abe I."/>
            <person name="Matsunaga S."/>
            <person name="Kalinowski J."/>
            <person name="Takeyama H."/>
            <person name="Piel J."/>
        </authorList>
    </citation>
    <scope>NUCLEOTIDE SEQUENCE [LARGE SCALE GENOMIC DNA]</scope>
    <source>
        <strain evidence="8">TSY1</strain>
    </source>
</reference>
<dbReference type="Pfam" id="PF17932">
    <property type="entry name" value="TetR_C_24"/>
    <property type="match status" value="1"/>
</dbReference>
<dbReference type="Pfam" id="PF00440">
    <property type="entry name" value="TetR_N"/>
    <property type="match status" value="1"/>
</dbReference>
<dbReference type="HOGENOM" id="CLU_069356_12_4_7"/>
<evidence type="ECO:0000256" key="2">
    <source>
        <dbReference type="ARBA" id="ARBA00023015"/>
    </source>
</evidence>
<dbReference type="SUPFAM" id="SSF46689">
    <property type="entry name" value="Homeodomain-like"/>
    <property type="match status" value="1"/>
</dbReference>
<dbReference type="GO" id="GO:0003700">
    <property type="term" value="F:DNA-binding transcription factor activity"/>
    <property type="evidence" value="ECO:0007669"/>
    <property type="project" value="TreeGrafter"/>
</dbReference>
<organism evidence="7 8">
    <name type="scientific">Entotheonella factor</name>
    <dbReference type="NCBI Taxonomy" id="1429438"/>
    <lineage>
        <taxon>Bacteria</taxon>
        <taxon>Pseudomonadati</taxon>
        <taxon>Nitrospinota/Tectimicrobiota group</taxon>
        <taxon>Candidatus Tectimicrobiota</taxon>
        <taxon>Candidatus Entotheonellia</taxon>
        <taxon>Candidatus Entotheonellales</taxon>
        <taxon>Candidatus Entotheonellaceae</taxon>
        <taxon>Candidatus Entotheonella</taxon>
    </lineage>
</organism>
<keyword evidence="1" id="KW-0678">Repressor</keyword>
<dbReference type="AlphaFoldDB" id="W4LGJ7"/>
<dbReference type="InterPro" id="IPR023772">
    <property type="entry name" value="DNA-bd_HTH_TetR-type_CS"/>
</dbReference>
<dbReference type="InterPro" id="IPR036271">
    <property type="entry name" value="Tet_transcr_reg_TetR-rel_C_sf"/>
</dbReference>
<evidence type="ECO:0000256" key="1">
    <source>
        <dbReference type="ARBA" id="ARBA00022491"/>
    </source>
</evidence>
<evidence type="ECO:0000256" key="3">
    <source>
        <dbReference type="ARBA" id="ARBA00023125"/>
    </source>
</evidence>
<evidence type="ECO:0000256" key="5">
    <source>
        <dbReference type="PROSITE-ProRule" id="PRU00335"/>
    </source>
</evidence>
<feature type="DNA-binding region" description="H-T-H motif" evidence="5">
    <location>
        <begin position="25"/>
        <end position="44"/>
    </location>
</feature>
<dbReference type="PANTHER" id="PTHR30055">
    <property type="entry name" value="HTH-TYPE TRANSCRIPTIONAL REGULATOR RUTR"/>
    <property type="match status" value="1"/>
</dbReference>
<dbReference type="GO" id="GO:0000976">
    <property type="term" value="F:transcription cis-regulatory region binding"/>
    <property type="evidence" value="ECO:0007669"/>
    <property type="project" value="TreeGrafter"/>
</dbReference>
<dbReference type="EMBL" id="AZHW01000717">
    <property type="protein sequence ID" value="ETW97024.1"/>
    <property type="molecule type" value="Genomic_DNA"/>
</dbReference>
<keyword evidence="8" id="KW-1185">Reference proteome</keyword>
<dbReference type="Proteomes" id="UP000019141">
    <property type="component" value="Unassembled WGS sequence"/>
</dbReference>
<proteinExistence type="predicted"/>
<dbReference type="PANTHER" id="PTHR30055:SF175">
    <property type="entry name" value="HTH-TYPE TRANSCRIPTIONAL REPRESSOR KSTR2"/>
    <property type="match status" value="1"/>
</dbReference>
<evidence type="ECO:0000256" key="4">
    <source>
        <dbReference type="ARBA" id="ARBA00023163"/>
    </source>
</evidence>
<protein>
    <recommendedName>
        <fullName evidence="6">HTH tetR-type domain-containing protein</fullName>
    </recommendedName>
</protein>
<dbReference type="SUPFAM" id="SSF48498">
    <property type="entry name" value="Tetracyclin repressor-like, C-terminal domain"/>
    <property type="match status" value="1"/>
</dbReference>
<dbReference type="InterPro" id="IPR050109">
    <property type="entry name" value="HTH-type_TetR-like_transc_reg"/>
</dbReference>
<dbReference type="Gene3D" id="1.10.10.60">
    <property type="entry name" value="Homeodomain-like"/>
    <property type="match status" value="1"/>
</dbReference>
<dbReference type="PROSITE" id="PS50977">
    <property type="entry name" value="HTH_TETR_2"/>
    <property type="match status" value="1"/>
</dbReference>
<dbReference type="InterPro" id="IPR001647">
    <property type="entry name" value="HTH_TetR"/>
</dbReference>
<name>W4LGJ7_ENTF1</name>
<evidence type="ECO:0000313" key="7">
    <source>
        <dbReference type="EMBL" id="ETW97024.1"/>
    </source>
</evidence>
<dbReference type="PRINTS" id="PR00455">
    <property type="entry name" value="HTHTETR"/>
</dbReference>
<gene>
    <name evidence="7" type="ORF">ETSY1_24270</name>
</gene>
<dbReference type="InterPro" id="IPR009057">
    <property type="entry name" value="Homeodomain-like_sf"/>
</dbReference>
<keyword evidence="4" id="KW-0804">Transcription</keyword>
<comment type="caution">
    <text evidence="7">The sequence shown here is derived from an EMBL/GenBank/DDBJ whole genome shotgun (WGS) entry which is preliminary data.</text>
</comment>
<evidence type="ECO:0000313" key="8">
    <source>
        <dbReference type="Proteomes" id="UP000019141"/>
    </source>
</evidence>
<accession>W4LGJ7</accession>
<dbReference type="PROSITE" id="PS01081">
    <property type="entry name" value="HTH_TETR_1"/>
    <property type="match status" value="1"/>
</dbReference>
<keyword evidence="3 5" id="KW-0238">DNA-binding</keyword>
<dbReference type="Gene3D" id="1.10.357.10">
    <property type="entry name" value="Tetracycline Repressor, domain 2"/>
    <property type="match status" value="1"/>
</dbReference>
<keyword evidence="2" id="KW-0805">Transcription regulation</keyword>
<feature type="domain" description="HTH tetR-type" evidence="6">
    <location>
        <begin position="2"/>
        <end position="62"/>
    </location>
</feature>